<dbReference type="Proteomes" id="UP000326979">
    <property type="component" value="Unassembled WGS sequence"/>
</dbReference>
<dbReference type="EMBL" id="VJZE01000096">
    <property type="protein sequence ID" value="MPY41432.1"/>
    <property type="molecule type" value="Genomic_DNA"/>
</dbReference>
<keyword evidence="7 8" id="KW-0413">Isomerase</keyword>
<keyword evidence="11" id="KW-1185">Reference proteome</keyword>
<dbReference type="OrthoDB" id="9801785at2"/>
<evidence type="ECO:0000313" key="10">
    <source>
        <dbReference type="EMBL" id="MPY41432.1"/>
    </source>
</evidence>
<comment type="similarity">
    <text evidence="3 8">Belongs to the NAD(P)-dependent epimerase/dehydratase family.</text>
</comment>
<sequence length="345" mass="37642">MSHPRTVLVTGGAGFIGSHTCVDLLAHDYEVVVVDNHSNSSPRALERIAKIAGRPLAGIHQLDLRDHAALSRVFTEHDVDAVVHFAAGKAVGESVRIPVEYYDNNVGGTTSLLRAMREHAVTRLVFSSSCSVYGNAEDRPLTEQDPARPTNPYAKSKWLCEQVLADVCDRWSDLAVLSLRYFNPIGAHPSGLLGEDPCGVPLNVMPYLMRVADGRLPHLNVFGGDYPTPDGTAVRDYVHVMDIAEGHRIALERIADASTGTAMRVFNLGTGVGTSVLELVAAFGDACGREVPYRMKDRRPGDVPCLVADASAVAQEWGWRPTRGLAEMCRDSWRFQQLNPLGYLQ</sequence>
<dbReference type="RefSeq" id="WP_152784867.1">
    <property type="nucleotide sequence ID" value="NZ_BAABEQ010000082.1"/>
</dbReference>
<keyword evidence="8" id="KW-0119">Carbohydrate metabolism</keyword>
<organism evidence="10 11">
    <name type="scientific">Streptomyces phyllanthi</name>
    <dbReference type="NCBI Taxonomy" id="1803180"/>
    <lineage>
        <taxon>Bacteria</taxon>
        <taxon>Bacillati</taxon>
        <taxon>Actinomycetota</taxon>
        <taxon>Actinomycetes</taxon>
        <taxon>Kitasatosporales</taxon>
        <taxon>Streptomycetaceae</taxon>
        <taxon>Streptomyces</taxon>
    </lineage>
</organism>
<dbReference type="GO" id="GO:0003978">
    <property type="term" value="F:UDP-glucose 4-epimerase activity"/>
    <property type="evidence" value="ECO:0007669"/>
    <property type="project" value="UniProtKB-UniRule"/>
</dbReference>
<evidence type="ECO:0000256" key="3">
    <source>
        <dbReference type="ARBA" id="ARBA00007637"/>
    </source>
</evidence>
<protein>
    <recommendedName>
        <fullName evidence="5 8">UDP-glucose 4-epimerase</fullName>
        <ecNumber evidence="4 8">5.1.3.2</ecNumber>
    </recommendedName>
</protein>
<dbReference type="UniPathway" id="UPA00214"/>
<dbReference type="GO" id="GO:0006012">
    <property type="term" value="P:galactose metabolic process"/>
    <property type="evidence" value="ECO:0007669"/>
    <property type="project" value="UniProtKB-UniPathway"/>
</dbReference>
<comment type="pathway">
    <text evidence="8">Carbohydrate metabolism; galactose metabolism.</text>
</comment>
<evidence type="ECO:0000256" key="1">
    <source>
        <dbReference type="ARBA" id="ARBA00000083"/>
    </source>
</evidence>
<evidence type="ECO:0000256" key="7">
    <source>
        <dbReference type="ARBA" id="ARBA00023235"/>
    </source>
</evidence>
<dbReference type="SUPFAM" id="SSF51735">
    <property type="entry name" value="NAD(P)-binding Rossmann-fold domains"/>
    <property type="match status" value="1"/>
</dbReference>
<evidence type="ECO:0000256" key="8">
    <source>
        <dbReference type="RuleBase" id="RU366046"/>
    </source>
</evidence>
<dbReference type="InterPro" id="IPR005886">
    <property type="entry name" value="UDP_G4E"/>
</dbReference>
<evidence type="ECO:0000256" key="6">
    <source>
        <dbReference type="ARBA" id="ARBA00023027"/>
    </source>
</evidence>
<accession>A0A5N8W2T0</accession>
<dbReference type="EC" id="5.1.3.2" evidence="4 8"/>
<gene>
    <name evidence="10" type="primary">galE</name>
    <name evidence="10" type="ORF">FNH04_16390</name>
</gene>
<reference evidence="10 11" key="1">
    <citation type="submission" date="2019-07" db="EMBL/GenBank/DDBJ databases">
        <title>New species of Amycolatopsis and Streptomyces.</title>
        <authorList>
            <person name="Duangmal K."/>
            <person name="Teo W.F.A."/>
            <person name="Lipun K."/>
        </authorList>
    </citation>
    <scope>NUCLEOTIDE SEQUENCE [LARGE SCALE GENOMIC DNA]</scope>
    <source>
        <strain evidence="10 11">TISTR 2346</strain>
    </source>
</reference>
<dbReference type="PANTHER" id="PTHR43725:SF47">
    <property type="entry name" value="UDP-GLUCOSE 4-EPIMERASE"/>
    <property type="match status" value="1"/>
</dbReference>
<comment type="subunit">
    <text evidence="8">Homodimer.</text>
</comment>
<dbReference type="Pfam" id="PF16363">
    <property type="entry name" value="GDP_Man_Dehyd"/>
    <property type="match status" value="1"/>
</dbReference>
<dbReference type="PANTHER" id="PTHR43725">
    <property type="entry name" value="UDP-GLUCOSE 4-EPIMERASE"/>
    <property type="match status" value="1"/>
</dbReference>
<evidence type="ECO:0000256" key="2">
    <source>
        <dbReference type="ARBA" id="ARBA00001911"/>
    </source>
</evidence>
<dbReference type="CDD" id="cd05247">
    <property type="entry name" value="UDP_G4E_1_SDR_e"/>
    <property type="match status" value="1"/>
</dbReference>
<feature type="domain" description="NAD(P)-binding" evidence="9">
    <location>
        <begin position="8"/>
        <end position="331"/>
    </location>
</feature>
<dbReference type="GO" id="GO:0005829">
    <property type="term" value="C:cytosol"/>
    <property type="evidence" value="ECO:0007669"/>
    <property type="project" value="TreeGrafter"/>
</dbReference>
<dbReference type="InterPro" id="IPR036291">
    <property type="entry name" value="NAD(P)-bd_dom_sf"/>
</dbReference>
<proteinExistence type="inferred from homology"/>
<dbReference type="Gene3D" id="3.40.50.720">
    <property type="entry name" value="NAD(P)-binding Rossmann-like Domain"/>
    <property type="match status" value="1"/>
</dbReference>
<evidence type="ECO:0000259" key="9">
    <source>
        <dbReference type="Pfam" id="PF16363"/>
    </source>
</evidence>
<name>A0A5N8W2T0_9ACTN</name>
<comment type="cofactor">
    <cofactor evidence="2 8">
        <name>NAD(+)</name>
        <dbReference type="ChEBI" id="CHEBI:57540"/>
    </cofactor>
</comment>
<comment type="caution">
    <text evidence="10">The sequence shown here is derived from an EMBL/GenBank/DDBJ whole genome shotgun (WGS) entry which is preliminary data.</text>
</comment>
<dbReference type="InterPro" id="IPR016040">
    <property type="entry name" value="NAD(P)-bd_dom"/>
</dbReference>
<dbReference type="AlphaFoldDB" id="A0A5N8W2T0"/>
<evidence type="ECO:0000256" key="4">
    <source>
        <dbReference type="ARBA" id="ARBA00013189"/>
    </source>
</evidence>
<evidence type="ECO:0000256" key="5">
    <source>
        <dbReference type="ARBA" id="ARBA00018569"/>
    </source>
</evidence>
<evidence type="ECO:0000313" key="11">
    <source>
        <dbReference type="Proteomes" id="UP000326979"/>
    </source>
</evidence>
<dbReference type="NCBIfam" id="TIGR01179">
    <property type="entry name" value="galE"/>
    <property type="match status" value="1"/>
</dbReference>
<dbReference type="NCBIfam" id="NF007956">
    <property type="entry name" value="PRK10675.1"/>
    <property type="match status" value="1"/>
</dbReference>
<comment type="catalytic activity">
    <reaction evidence="1 8">
        <text>UDP-alpha-D-glucose = UDP-alpha-D-galactose</text>
        <dbReference type="Rhea" id="RHEA:22168"/>
        <dbReference type="ChEBI" id="CHEBI:58885"/>
        <dbReference type="ChEBI" id="CHEBI:66914"/>
        <dbReference type="EC" id="5.1.3.2"/>
    </reaction>
</comment>
<keyword evidence="6 8" id="KW-0520">NAD</keyword>
<dbReference type="Gene3D" id="3.90.25.10">
    <property type="entry name" value="UDP-galactose 4-epimerase, domain 1"/>
    <property type="match status" value="1"/>
</dbReference>